<name>A0A3Q3JHE4_MONAL</name>
<dbReference type="InterPro" id="IPR036179">
    <property type="entry name" value="Ig-like_dom_sf"/>
</dbReference>
<dbReference type="GO" id="GO:0009897">
    <property type="term" value="C:external side of plasma membrane"/>
    <property type="evidence" value="ECO:0007669"/>
    <property type="project" value="TreeGrafter"/>
</dbReference>
<evidence type="ECO:0000313" key="4">
    <source>
        <dbReference type="Ensembl" id="ENSMALP00000013397.1"/>
    </source>
</evidence>
<evidence type="ECO:0008006" key="6">
    <source>
        <dbReference type="Google" id="ProtNLM"/>
    </source>
</evidence>
<keyword evidence="2" id="KW-0472">Membrane</keyword>
<proteinExistence type="predicted"/>
<dbReference type="Proteomes" id="UP000261600">
    <property type="component" value="Unplaced"/>
</dbReference>
<accession>A0A3Q3JHE4</accession>
<evidence type="ECO:0000256" key="1">
    <source>
        <dbReference type="ARBA" id="ARBA00004370"/>
    </source>
</evidence>
<comment type="subcellular location">
    <subcellularLocation>
        <location evidence="1">Membrane</location>
    </subcellularLocation>
</comment>
<dbReference type="Gene3D" id="2.60.40.10">
    <property type="entry name" value="Immunoglobulins"/>
    <property type="match status" value="1"/>
</dbReference>
<keyword evidence="5" id="KW-1185">Reference proteome</keyword>
<dbReference type="AlphaFoldDB" id="A0A3Q3JHE4"/>
<dbReference type="GO" id="GO:0005102">
    <property type="term" value="F:signaling receptor binding"/>
    <property type="evidence" value="ECO:0007669"/>
    <property type="project" value="TreeGrafter"/>
</dbReference>
<keyword evidence="3" id="KW-0393">Immunoglobulin domain</keyword>
<reference evidence="4" key="1">
    <citation type="submission" date="2025-08" db="UniProtKB">
        <authorList>
            <consortium name="Ensembl"/>
        </authorList>
    </citation>
    <scope>IDENTIFICATION</scope>
</reference>
<dbReference type="GO" id="GO:0001817">
    <property type="term" value="P:regulation of cytokine production"/>
    <property type="evidence" value="ECO:0007669"/>
    <property type="project" value="TreeGrafter"/>
</dbReference>
<sequence length="233" mass="26499">MGLSYTGGSDATVEHNINTTAHESVELLCSMNTSPASLQNLRFYWQDERKYVLYSFNEGKEMPEHINELYRDRITTFPQEMIRGNISIRVKSITLEDNKRVFEAFAEISDPRGIFQFRKICTITLHCLVASSGVTTRAVQDPQDHLYSFSSTIGVQRGLYQSVTCFIHNPTLNVTLNATRTLNKGKLIEALQSSRVLCMVLQSKSFHLFKHTQNGPSRSTMCINMLAWFCSII</sequence>
<evidence type="ECO:0000313" key="5">
    <source>
        <dbReference type="Proteomes" id="UP000261600"/>
    </source>
</evidence>
<dbReference type="Ensembl" id="ENSMALT00000013686.1">
    <property type="protein sequence ID" value="ENSMALP00000013397.1"/>
    <property type="gene ID" value="ENSMALG00000009485.1"/>
</dbReference>
<organism evidence="4 5">
    <name type="scientific">Monopterus albus</name>
    <name type="common">Swamp eel</name>
    <dbReference type="NCBI Taxonomy" id="43700"/>
    <lineage>
        <taxon>Eukaryota</taxon>
        <taxon>Metazoa</taxon>
        <taxon>Chordata</taxon>
        <taxon>Craniata</taxon>
        <taxon>Vertebrata</taxon>
        <taxon>Euteleostomi</taxon>
        <taxon>Actinopterygii</taxon>
        <taxon>Neopterygii</taxon>
        <taxon>Teleostei</taxon>
        <taxon>Neoteleostei</taxon>
        <taxon>Acanthomorphata</taxon>
        <taxon>Anabantaria</taxon>
        <taxon>Synbranchiformes</taxon>
        <taxon>Synbranchidae</taxon>
        <taxon>Monopterus</taxon>
    </lineage>
</organism>
<evidence type="ECO:0000256" key="3">
    <source>
        <dbReference type="ARBA" id="ARBA00023319"/>
    </source>
</evidence>
<evidence type="ECO:0000256" key="2">
    <source>
        <dbReference type="ARBA" id="ARBA00023136"/>
    </source>
</evidence>
<dbReference type="InterPro" id="IPR050504">
    <property type="entry name" value="IgSF_BTN/MOG"/>
</dbReference>
<dbReference type="PANTHER" id="PTHR24100:SF151">
    <property type="entry name" value="ICOS LIGAND"/>
    <property type="match status" value="1"/>
</dbReference>
<dbReference type="GO" id="GO:0050852">
    <property type="term" value="P:T cell receptor signaling pathway"/>
    <property type="evidence" value="ECO:0007669"/>
    <property type="project" value="TreeGrafter"/>
</dbReference>
<dbReference type="SUPFAM" id="SSF48726">
    <property type="entry name" value="Immunoglobulin"/>
    <property type="match status" value="1"/>
</dbReference>
<protein>
    <recommendedName>
        <fullName evidence="6">Ig-like domain-containing protein</fullName>
    </recommendedName>
</protein>
<reference evidence="4" key="2">
    <citation type="submission" date="2025-09" db="UniProtKB">
        <authorList>
            <consortium name="Ensembl"/>
        </authorList>
    </citation>
    <scope>IDENTIFICATION</scope>
</reference>
<dbReference type="PANTHER" id="PTHR24100">
    <property type="entry name" value="BUTYROPHILIN"/>
    <property type="match status" value="1"/>
</dbReference>
<dbReference type="STRING" id="43700.ENSMALP00000013397"/>
<dbReference type="InterPro" id="IPR013783">
    <property type="entry name" value="Ig-like_fold"/>
</dbReference>